<dbReference type="EMBL" id="JANUGU010000007">
    <property type="protein sequence ID" value="MCS0660232.1"/>
    <property type="molecule type" value="Genomic_DNA"/>
</dbReference>
<evidence type="ECO:0000313" key="2">
    <source>
        <dbReference type="EMBL" id="MCS0660232.1"/>
    </source>
</evidence>
<feature type="transmembrane region" description="Helical" evidence="1">
    <location>
        <begin position="20"/>
        <end position="42"/>
    </location>
</feature>
<feature type="transmembrane region" description="Helical" evidence="1">
    <location>
        <begin position="88"/>
        <end position="106"/>
    </location>
</feature>
<sequence>MQSTSDTSALVHDTSHGLALWNPSVAACWSVVFTPAFGAWLLMRNWEALGEPRQAAIARKWFVFSVGLLVVRLISGALNARLNSQSNLLLWFSWAYLLAWWIAAAAPQARLVRARFGADFPRQGWDYALLLAVAGGIAYQLLSALLGWLLRALT</sequence>
<feature type="transmembrane region" description="Helical" evidence="1">
    <location>
        <begin position="127"/>
        <end position="150"/>
    </location>
</feature>
<dbReference type="RefSeq" id="WP_258813417.1">
    <property type="nucleotide sequence ID" value="NZ_JANUGU010000007.1"/>
</dbReference>
<protein>
    <recommendedName>
        <fullName evidence="4">DUF4149 domain-containing protein</fullName>
    </recommendedName>
</protein>
<keyword evidence="3" id="KW-1185">Reference proteome</keyword>
<evidence type="ECO:0000256" key="1">
    <source>
        <dbReference type="SAM" id="Phobius"/>
    </source>
</evidence>
<keyword evidence="1" id="KW-1133">Transmembrane helix</keyword>
<feature type="transmembrane region" description="Helical" evidence="1">
    <location>
        <begin position="62"/>
        <end position="82"/>
    </location>
</feature>
<proteinExistence type="predicted"/>
<reference evidence="2 3" key="1">
    <citation type="submission" date="2022-08" db="EMBL/GenBank/DDBJ databases">
        <title>Reclassification of Massilia species as members of the genera Telluria, Duganella, Pseudoduganella, Mokoshia gen. nov. and Zemynaea gen. nov. using orthogonal and non-orthogonal genome-based approaches.</title>
        <authorList>
            <person name="Bowman J.P."/>
        </authorList>
    </citation>
    <scope>NUCLEOTIDE SEQUENCE [LARGE SCALE GENOMIC DNA]</scope>
    <source>
        <strain evidence="2 3">JCM 31606</strain>
    </source>
</reference>
<keyword evidence="1" id="KW-0812">Transmembrane</keyword>
<comment type="caution">
    <text evidence="2">The sequence shown here is derived from an EMBL/GenBank/DDBJ whole genome shotgun (WGS) entry which is preliminary data.</text>
</comment>
<accession>A0ABT2D1X5</accession>
<dbReference type="Proteomes" id="UP001204621">
    <property type="component" value="Unassembled WGS sequence"/>
</dbReference>
<keyword evidence="1" id="KW-0472">Membrane</keyword>
<evidence type="ECO:0000313" key="3">
    <source>
        <dbReference type="Proteomes" id="UP001204621"/>
    </source>
</evidence>
<gene>
    <name evidence="2" type="ORF">NX778_19340</name>
</gene>
<name>A0ABT2D1X5_9BURK</name>
<evidence type="ECO:0008006" key="4">
    <source>
        <dbReference type="Google" id="ProtNLM"/>
    </source>
</evidence>
<organism evidence="2 3">
    <name type="scientific">Massilia terrae</name>
    <dbReference type="NCBI Taxonomy" id="1811224"/>
    <lineage>
        <taxon>Bacteria</taxon>
        <taxon>Pseudomonadati</taxon>
        <taxon>Pseudomonadota</taxon>
        <taxon>Betaproteobacteria</taxon>
        <taxon>Burkholderiales</taxon>
        <taxon>Oxalobacteraceae</taxon>
        <taxon>Telluria group</taxon>
        <taxon>Massilia</taxon>
    </lineage>
</organism>